<gene>
    <name evidence="8" type="ORF">OA50_01116</name>
</gene>
<dbReference type="GO" id="GO:0005886">
    <property type="term" value="C:plasma membrane"/>
    <property type="evidence" value="ECO:0007669"/>
    <property type="project" value="UniProtKB-SubCell"/>
</dbReference>
<keyword evidence="6" id="KW-1003">Cell membrane</keyword>
<comment type="caution">
    <text evidence="8">The sequence shown here is derived from an EMBL/GenBank/DDBJ whole genome shotgun (WGS) entry which is preliminary data.</text>
</comment>
<feature type="transmembrane region" description="Helical" evidence="6">
    <location>
        <begin position="195"/>
        <end position="216"/>
    </location>
</feature>
<sequence>MRRYIAPLLIGLTGIAILLWLGTWQLQRLEWKRSILDEIETTIASAPQPLPRLIDPEAQRYQPTTLTGEIGAETLAVLVSVKQRGAGWRLISAFQTAEGRRVLVDRGFVPVDRKDRPRYAGPAEVTGNLHWPDDRNSSTPDNDPADNTWFARDLAQMADRLDTEPLLVVTRTMSPADEGVSPLPVDTSGIPNDHLQYAITWYSLAAVWLIMTGVWIRRLKTGREA</sequence>
<name>A0A0B3SCU7_9RHOB</name>
<dbReference type="PANTHER" id="PTHR23427">
    <property type="entry name" value="SURFEIT LOCUS PROTEIN"/>
    <property type="match status" value="1"/>
</dbReference>
<comment type="caution">
    <text evidence="6">Lacks conserved residue(s) required for the propagation of feature annotation.</text>
</comment>
<accession>A0A0B3SCU7</accession>
<dbReference type="CDD" id="cd06662">
    <property type="entry name" value="SURF1"/>
    <property type="match status" value="1"/>
</dbReference>
<dbReference type="Proteomes" id="UP000030960">
    <property type="component" value="Unassembled WGS sequence"/>
</dbReference>
<dbReference type="AlphaFoldDB" id="A0A0B3SCU7"/>
<reference evidence="8 9" key="1">
    <citation type="submission" date="2014-10" db="EMBL/GenBank/DDBJ databases">
        <title>Genome sequence of Ponticoccus sp. strain UMTAT08 isolated from clonal culture of toxic dinoflagellate Alexandrium tamiyavanichii.</title>
        <authorList>
            <person name="Gan H.Y."/>
            <person name="Muhd D.-D."/>
            <person name="Mohd Noor M.E."/>
            <person name="Yeong Y.S."/>
            <person name="Usup G."/>
        </authorList>
    </citation>
    <scope>NUCLEOTIDE SEQUENCE [LARGE SCALE GENOMIC DNA]</scope>
    <source>
        <strain evidence="8 9">UMTAT08</strain>
    </source>
</reference>
<evidence type="ECO:0000256" key="4">
    <source>
        <dbReference type="ARBA" id="ARBA00022989"/>
    </source>
</evidence>
<organism evidence="8 9">
    <name type="scientific">Mameliella alba</name>
    <dbReference type="NCBI Taxonomy" id="561184"/>
    <lineage>
        <taxon>Bacteria</taxon>
        <taxon>Pseudomonadati</taxon>
        <taxon>Pseudomonadota</taxon>
        <taxon>Alphaproteobacteria</taxon>
        <taxon>Rhodobacterales</taxon>
        <taxon>Roseobacteraceae</taxon>
        <taxon>Mameliella</taxon>
    </lineage>
</organism>
<proteinExistence type="inferred from homology"/>
<evidence type="ECO:0000313" key="8">
    <source>
        <dbReference type="EMBL" id="KHQ54521.1"/>
    </source>
</evidence>
<evidence type="ECO:0000256" key="2">
    <source>
        <dbReference type="ARBA" id="ARBA00007165"/>
    </source>
</evidence>
<feature type="region of interest" description="Disordered" evidence="7">
    <location>
        <begin position="115"/>
        <end position="145"/>
    </location>
</feature>
<keyword evidence="3 6" id="KW-0812">Transmembrane</keyword>
<dbReference type="RefSeq" id="WP_043138311.1">
    <property type="nucleotide sequence ID" value="NZ_JSUQ01000003.1"/>
</dbReference>
<evidence type="ECO:0000256" key="3">
    <source>
        <dbReference type="ARBA" id="ARBA00022692"/>
    </source>
</evidence>
<comment type="similarity">
    <text evidence="2 6">Belongs to the SURF1 family.</text>
</comment>
<evidence type="ECO:0000256" key="6">
    <source>
        <dbReference type="RuleBase" id="RU363076"/>
    </source>
</evidence>
<dbReference type="STRING" id="561184.SAMN05216376_105286"/>
<evidence type="ECO:0000256" key="7">
    <source>
        <dbReference type="SAM" id="MobiDB-lite"/>
    </source>
</evidence>
<dbReference type="PATRIC" id="fig|1515334.3.peg.1118"/>
<dbReference type="OrthoDB" id="6079986at2"/>
<dbReference type="InterPro" id="IPR045214">
    <property type="entry name" value="Surf1/Surf4"/>
</dbReference>
<evidence type="ECO:0000256" key="1">
    <source>
        <dbReference type="ARBA" id="ARBA00004370"/>
    </source>
</evidence>
<evidence type="ECO:0000313" key="9">
    <source>
        <dbReference type="Proteomes" id="UP000030960"/>
    </source>
</evidence>
<evidence type="ECO:0000256" key="5">
    <source>
        <dbReference type="ARBA" id="ARBA00023136"/>
    </source>
</evidence>
<dbReference type="Pfam" id="PF02104">
    <property type="entry name" value="SURF1"/>
    <property type="match status" value="1"/>
</dbReference>
<dbReference type="EMBL" id="JSUQ01000003">
    <property type="protein sequence ID" value="KHQ54521.1"/>
    <property type="molecule type" value="Genomic_DNA"/>
</dbReference>
<dbReference type="PROSITE" id="PS50895">
    <property type="entry name" value="SURF1"/>
    <property type="match status" value="1"/>
</dbReference>
<keyword evidence="5 6" id="KW-0472">Membrane</keyword>
<protein>
    <recommendedName>
        <fullName evidence="6">SURF1-like protein</fullName>
    </recommendedName>
</protein>
<dbReference type="InterPro" id="IPR002994">
    <property type="entry name" value="Surf1/Shy1"/>
</dbReference>
<keyword evidence="9" id="KW-1185">Reference proteome</keyword>
<comment type="subcellular location">
    <subcellularLocation>
        <location evidence="6">Cell membrane</location>
        <topology evidence="6">Multi-pass membrane protein</topology>
    </subcellularLocation>
    <subcellularLocation>
        <location evidence="1">Membrane</location>
    </subcellularLocation>
</comment>
<keyword evidence="4 6" id="KW-1133">Transmembrane helix</keyword>
<dbReference type="PANTHER" id="PTHR23427:SF2">
    <property type="entry name" value="SURFEIT LOCUS PROTEIN 1"/>
    <property type="match status" value="1"/>
</dbReference>